<dbReference type="PANTHER" id="PTHR39199">
    <property type="entry name" value="BLR5128 PROTEIN"/>
    <property type="match status" value="1"/>
</dbReference>
<evidence type="ECO:0000313" key="4">
    <source>
        <dbReference type="Proteomes" id="UP000478892"/>
    </source>
</evidence>
<evidence type="ECO:0000259" key="1">
    <source>
        <dbReference type="Pfam" id="PF10000"/>
    </source>
</evidence>
<evidence type="ECO:0000313" key="3">
    <source>
        <dbReference type="EMBL" id="MVO17710.1"/>
    </source>
</evidence>
<dbReference type="InterPro" id="IPR027795">
    <property type="entry name" value="CASTOR_ACT_dom"/>
</dbReference>
<dbReference type="EMBL" id="WQLV01000013">
    <property type="protein sequence ID" value="MVO17710.1"/>
    <property type="molecule type" value="Genomic_DNA"/>
</dbReference>
<protein>
    <submittedName>
        <fullName evidence="3">ACT domain-containing protein</fullName>
    </submittedName>
</protein>
<name>A0A6L6WJT0_9RHOB</name>
<accession>A0A6L6WJT0</accession>
<dbReference type="Gene3D" id="3.30.2130.10">
    <property type="entry name" value="VC0802-like"/>
    <property type="match status" value="1"/>
</dbReference>
<dbReference type="PANTHER" id="PTHR39199:SF1">
    <property type="entry name" value="BLR5128 PROTEIN"/>
    <property type="match status" value="1"/>
</dbReference>
<feature type="domain" description="CASTOR ACT" evidence="2">
    <location>
        <begin position="73"/>
        <end position="129"/>
    </location>
</feature>
<keyword evidence="4" id="KW-1185">Reference proteome</keyword>
<sequence length="137" mass="14731">MSNISETKSDMISNLTPELQSGCFVFATFADDRDASKFFHRALSVFKESEGVSLILPVDVAKGAGICVEDEMRCITLNVYSSLLGVGLTAAVSTALGEVGIPCNMVAAYHHDHVFVPAEMSEQAMQVLASLQNEEAR</sequence>
<proteinExistence type="predicted"/>
<dbReference type="InterPro" id="IPR045865">
    <property type="entry name" value="ACT-like_dom_sf"/>
</dbReference>
<dbReference type="InterPro" id="IPR018717">
    <property type="entry name" value="DUF2241"/>
</dbReference>
<dbReference type="SUPFAM" id="SSF55021">
    <property type="entry name" value="ACT-like"/>
    <property type="match status" value="2"/>
</dbReference>
<evidence type="ECO:0000259" key="2">
    <source>
        <dbReference type="Pfam" id="PF13840"/>
    </source>
</evidence>
<dbReference type="AlphaFoldDB" id="A0A6L6WJT0"/>
<dbReference type="Proteomes" id="UP000478892">
    <property type="component" value="Unassembled WGS sequence"/>
</dbReference>
<comment type="caution">
    <text evidence="3">The sequence shown here is derived from an EMBL/GenBank/DDBJ whole genome shotgun (WGS) entry which is preliminary data.</text>
</comment>
<dbReference type="RefSeq" id="WP_157023982.1">
    <property type="nucleotide sequence ID" value="NZ_WQLV01000013.1"/>
</dbReference>
<dbReference type="Pfam" id="PF10000">
    <property type="entry name" value="ACT_3"/>
    <property type="match status" value="1"/>
</dbReference>
<organism evidence="3 4">
    <name type="scientific">Parasedimentitalea huanghaiensis</name>
    <dbReference type="NCBI Taxonomy" id="2682100"/>
    <lineage>
        <taxon>Bacteria</taxon>
        <taxon>Pseudomonadati</taxon>
        <taxon>Pseudomonadota</taxon>
        <taxon>Alphaproteobacteria</taxon>
        <taxon>Rhodobacterales</taxon>
        <taxon>Paracoccaceae</taxon>
        <taxon>Parasedimentitalea</taxon>
    </lineage>
</organism>
<gene>
    <name evidence="3" type="ORF">GO984_17990</name>
</gene>
<reference evidence="3 4" key="1">
    <citation type="submission" date="2019-12" db="EMBL/GenBank/DDBJ databases">
        <authorList>
            <person name="Zhang Y.-J."/>
        </authorList>
    </citation>
    <scope>NUCLEOTIDE SEQUENCE [LARGE SCALE GENOMIC DNA]</scope>
    <source>
        <strain evidence="3 4">CY05</strain>
    </source>
</reference>
<dbReference type="Pfam" id="PF13840">
    <property type="entry name" value="ACT_7"/>
    <property type="match status" value="1"/>
</dbReference>
<feature type="domain" description="DUF2241" evidence="1">
    <location>
        <begin position="10"/>
        <end position="70"/>
    </location>
</feature>